<dbReference type="GO" id="GO:0010468">
    <property type="term" value="P:regulation of gene expression"/>
    <property type="evidence" value="ECO:0007669"/>
    <property type="project" value="TreeGrafter"/>
</dbReference>
<evidence type="ECO:0000256" key="4">
    <source>
        <dbReference type="ARBA" id="ARBA00022771"/>
    </source>
</evidence>
<feature type="region of interest" description="Disordered" evidence="10">
    <location>
        <begin position="128"/>
        <end position="155"/>
    </location>
</feature>
<gene>
    <name evidence="13" type="primary">Znf581</name>
</gene>
<keyword evidence="4 9" id="KW-0863">Zinc-finger</keyword>
<dbReference type="InterPro" id="IPR013087">
    <property type="entry name" value="Znf_C2H2_type"/>
</dbReference>
<evidence type="ECO:0000313" key="12">
    <source>
        <dbReference type="Proteomes" id="UP000081671"/>
    </source>
</evidence>
<feature type="compositionally biased region" description="Low complexity" evidence="10">
    <location>
        <begin position="137"/>
        <end position="153"/>
    </location>
</feature>
<dbReference type="Pfam" id="PF00096">
    <property type="entry name" value="zf-C2H2"/>
    <property type="match status" value="3"/>
</dbReference>
<feature type="domain" description="C2H2-type" evidence="11">
    <location>
        <begin position="192"/>
        <end position="219"/>
    </location>
</feature>
<reference evidence="13" key="1">
    <citation type="submission" date="2025-08" db="UniProtKB">
        <authorList>
            <consortium name="RefSeq"/>
        </authorList>
    </citation>
    <scope>IDENTIFICATION</scope>
    <source>
        <tissue evidence="13">Kidney</tissue>
    </source>
</reference>
<feature type="compositionally biased region" description="Low complexity" evidence="10">
    <location>
        <begin position="77"/>
        <end position="86"/>
    </location>
</feature>
<evidence type="ECO:0000256" key="8">
    <source>
        <dbReference type="ARBA" id="ARBA00023242"/>
    </source>
</evidence>
<evidence type="ECO:0000256" key="7">
    <source>
        <dbReference type="ARBA" id="ARBA00023163"/>
    </source>
</evidence>
<proteinExistence type="predicted"/>
<dbReference type="PROSITE" id="PS50157">
    <property type="entry name" value="ZINC_FINGER_C2H2_2"/>
    <property type="match status" value="3"/>
</dbReference>
<keyword evidence="8" id="KW-0539">Nucleus</keyword>
<keyword evidence="6" id="KW-0805">Transcription regulation</keyword>
<evidence type="ECO:0000256" key="9">
    <source>
        <dbReference type="PROSITE-ProRule" id="PRU00042"/>
    </source>
</evidence>
<dbReference type="PANTHER" id="PTHR16515">
    <property type="entry name" value="PR DOMAIN ZINC FINGER PROTEIN"/>
    <property type="match status" value="1"/>
</dbReference>
<evidence type="ECO:0000256" key="6">
    <source>
        <dbReference type="ARBA" id="ARBA00023015"/>
    </source>
</evidence>
<comment type="subcellular location">
    <subcellularLocation>
        <location evidence="1">Nucleus</location>
    </subcellularLocation>
</comment>
<dbReference type="RefSeq" id="XP_012889974.1">
    <property type="nucleotide sequence ID" value="XM_013034520.1"/>
</dbReference>
<keyword evidence="12" id="KW-1185">Reference proteome</keyword>
<dbReference type="OrthoDB" id="3437960at2759"/>
<dbReference type="InterPro" id="IPR036236">
    <property type="entry name" value="Znf_C2H2_sf"/>
</dbReference>
<feature type="region of interest" description="Disordered" evidence="10">
    <location>
        <begin position="30"/>
        <end position="108"/>
    </location>
</feature>
<evidence type="ECO:0000256" key="2">
    <source>
        <dbReference type="ARBA" id="ARBA00022723"/>
    </source>
</evidence>
<evidence type="ECO:0000259" key="11">
    <source>
        <dbReference type="PROSITE" id="PS50157"/>
    </source>
</evidence>
<evidence type="ECO:0000256" key="1">
    <source>
        <dbReference type="ARBA" id="ARBA00004123"/>
    </source>
</evidence>
<dbReference type="Proteomes" id="UP000081671">
    <property type="component" value="Unplaced"/>
</dbReference>
<dbReference type="SMART" id="SM00355">
    <property type="entry name" value="ZnF_C2H2"/>
    <property type="match status" value="3"/>
</dbReference>
<organism evidence="12 13">
    <name type="scientific">Dipodomys ordii</name>
    <name type="common">Ord's kangaroo rat</name>
    <dbReference type="NCBI Taxonomy" id="10020"/>
    <lineage>
        <taxon>Eukaryota</taxon>
        <taxon>Metazoa</taxon>
        <taxon>Chordata</taxon>
        <taxon>Craniata</taxon>
        <taxon>Vertebrata</taxon>
        <taxon>Euteleostomi</taxon>
        <taxon>Mammalia</taxon>
        <taxon>Eutheria</taxon>
        <taxon>Euarchontoglires</taxon>
        <taxon>Glires</taxon>
        <taxon>Rodentia</taxon>
        <taxon>Castorimorpha</taxon>
        <taxon>Heteromyidae</taxon>
        <taxon>Dipodomyinae</taxon>
        <taxon>Dipodomys</taxon>
    </lineage>
</organism>
<dbReference type="AlphaFoldDB" id="A0A1S3GNZ6"/>
<dbReference type="GO" id="GO:0005634">
    <property type="term" value="C:nucleus"/>
    <property type="evidence" value="ECO:0007669"/>
    <property type="project" value="UniProtKB-SubCell"/>
</dbReference>
<dbReference type="CTD" id="51545"/>
<name>A0A1S3GNZ6_DIPOR</name>
<keyword evidence="2" id="KW-0479">Metal-binding</keyword>
<keyword evidence="7" id="KW-0804">Transcription</keyword>
<accession>A0A1S3GNZ6</accession>
<keyword evidence="3" id="KW-0677">Repeat</keyword>
<dbReference type="PANTHER" id="PTHR16515:SF60">
    <property type="entry name" value="ZINC FINGER PROTEIN 436"/>
    <property type="match status" value="1"/>
</dbReference>
<dbReference type="InterPro" id="IPR050331">
    <property type="entry name" value="Zinc_finger"/>
</dbReference>
<feature type="domain" description="C2H2-type" evidence="11">
    <location>
        <begin position="220"/>
        <end position="242"/>
    </location>
</feature>
<evidence type="ECO:0000313" key="13">
    <source>
        <dbReference type="RefSeq" id="XP_012889974.1"/>
    </source>
</evidence>
<dbReference type="GO" id="GO:0008270">
    <property type="term" value="F:zinc ion binding"/>
    <property type="evidence" value="ECO:0007669"/>
    <property type="project" value="UniProtKB-KW"/>
</dbReference>
<feature type="domain" description="C2H2-type" evidence="11">
    <location>
        <begin position="275"/>
        <end position="299"/>
    </location>
</feature>
<evidence type="ECO:0000256" key="3">
    <source>
        <dbReference type="ARBA" id="ARBA00022737"/>
    </source>
</evidence>
<keyword evidence="5" id="KW-0862">Zinc</keyword>
<dbReference type="Gene3D" id="3.30.160.60">
    <property type="entry name" value="Classic Zinc Finger"/>
    <property type="match status" value="3"/>
</dbReference>
<dbReference type="FunFam" id="3.30.160.60:FF:000062">
    <property type="entry name" value="RB-associated KRAB zinc finger protein-like"/>
    <property type="match status" value="1"/>
</dbReference>
<dbReference type="InParanoid" id="A0A1S3GNZ6"/>
<sequence length="299" mass="32598">MPALLRRGGLLPAGAVKASCLFTSLSVSFQTRGARGSPSERKRGGEAGVPSAEGDSSGETPGDVKMPGPVGRGFVLSSPSVSPRSPCVAERDGDPERRRRPTAPEPDNIGNLEHWVWVGCRDDHRKLRGGQSDTIESGAARGAAASPRPVSPSRPRRYLLIDTQGVPYTALVDDQARRAAAAPGSAGQKKSYRCPVCSRAFEYQSYLRRHSVAHSEAKPFCCDACGKAFKRASHLARHRGTHRAGVGRPLGCPRRFRDAGEPARRDRAHSEECPLQCPRCPRRFTEQSTLQKHRRWKHP</sequence>
<evidence type="ECO:0000256" key="10">
    <source>
        <dbReference type="SAM" id="MobiDB-lite"/>
    </source>
</evidence>
<dbReference type="PROSITE" id="PS00028">
    <property type="entry name" value="ZINC_FINGER_C2H2_1"/>
    <property type="match status" value="3"/>
</dbReference>
<dbReference type="GeneID" id="105999489"/>
<dbReference type="SUPFAM" id="SSF57667">
    <property type="entry name" value="beta-beta-alpha zinc fingers"/>
    <property type="match status" value="2"/>
</dbReference>
<protein>
    <submittedName>
        <fullName evidence="13">Zinc finger protein 581</fullName>
    </submittedName>
</protein>
<evidence type="ECO:0000256" key="5">
    <source>
        <dbReference type="ARBA" id="ARBA00022833"/>
    </source>
</evidence>
<dbReference type="KEGG" id="dord:105999489"/>